<sequence>MTTSASSLSEDNAQNTSSVLPAIETLVDPERLACAQKLEAHAAVSDSEAARSAADDAWMDLALAQARKAWRISPPNPSVGAVIVRNGRLVGAGHTQRTGGPHAEVMALRSAFERGLSVEGATVYVTLEPCSHYGRTPPCALALIQSKVGRVVAAVGDPNPKVHGRGIRMLLEAGIPAELGVREAEAREVNIAFLTRMTRGTPWVRMKTAVTLDGRTAFPDGRSQWITGEAARADVQFWRGRAGAVLTGIGTVLADDPQMNVRLPDQERQPLRIVIDPRMETPPAGKLLTSKGGKVFIAAAAEYPTRRAALEAAGAEVWVLPDAAVPGRVDLRELMRELAKREVNEVHVEAGPRLSGALFAAGLIDEMLFYYAPCLFGAGMGPAAVPLPAEPGAAYRWRLQSLDQIGGDFRVLLRR</sequence>
<comment type="similarity">
    <text evidence="4">In the N-terminal section; belongs to the cytidine and deoxycytidylate deaminase family.</text>
</comment>
<dbReference type="HOGENOM" id="CLU_036590_1_2_4"/>
<dbReference type="SUPFAM" id="SSF53927">
    <property type="entry name" value="Cytidine deaminase-like"/>
    <property type="match status" value="1"/>
</dbReference>
<evidence type="ECO:0000313" key="20">
    <source>
        <dbReference type="Proteomes" id="UP000014400"/>
    </source>
</evidence>
<comment type="pathway">
    <text evidence="2">Cofactor biosynthesis; riboflavin biosynthesis; 5-amino-6-(D-ribitylamino)uracil from GTP: step 2/4.</text>
</comment>
<keyword evidence="9" id="KW-0686">Riboflavin biosynthesis</keyword>
<dbReference type="GO" id="GO:0009231">
    <property type="term" value="P:riboflavin biosynthetic process"/>
    <property type="evidence" value="ECO:0007669"/>
    <property type="project" value="UniProtKB-UniPathway"/>
</dbReference>
<keyword evidence="11 17" id="KW-0862">Zinc</keyword>
<dbReference type="CDD" id="cd01284">
    <property type="entry name" value="Riboflavin_deaminase-reductase"/>
    <property type="match status" value="1"/>
</dbReference>
<feature type="binding site" evidence="16">
    <location>
        <position position="209"/>
    </location>
    <ligand>
        <name>NADP(+)</name>
        <dbReference type="ChEBI" id="CHEBI:58349"/>
    </ligand>
</feature>
<dbReference type="PANTHER" id="PTHR38011:SF7">
    <property type="entry name" value="2,5-DIAMINO-6-RIBOSYLAMINO-4(3H)-PYRIMIDINONE 5'-PHOSPHATE REDUCTASE"/>
    <property type="match status" value="1"/>
</dbReference>
<keyword evidence="12 16" id="KW-0521">NADP</keyword>
<dbReference type="InterPro" id="IPR016192">
    <property type="entry name" value="APOBEC/CMP_deaminase_Zn-bd"/>
</dbReference>
<evidence type="ECO:0000256" key="16">
    <source>
        <dbReference type="PIRSR" id="PIRSR006769-2"/>
    </source>
</evidence>
<dbReference type="GO" id="GO:0008703">
    <property type="term" value="F:5-amino-6-(5-phosphoribosylamino)uracil reductase activity"/>
    <property type="evidence" value="ECO:0007669"/>
    <property type="project" value="UniProtKB-EC"/>
</dbReference>
<dbReference type="EMBL" id="ATCF01000002">
    <property type="protein sequence ID" value="EPE02101.1"/>
    <property type="molecule type" value="Genomic_DNA"/>
</dbReference>
<evidence type="ECO:0000256" key="11">
    <source>
        <dbReference type="ARBA" id="ARBA00022833"/>
    </source>
</evidence>
<evidence type="ECO:0000256" key="14">
    <source>
        <dbReference type="ARBA" id="ARBA00023268"/>
    </source>
</evidence>
<evidence type="ECO:0000256" key="10">
    <source>
        <dbReference type="ARBA" id="ARBA00022723"/>
    </source>
</evidence>
<dbReference type="UniPathway" id="UPA00275">
    <property type="reaction ID" value="UER00401"/>
</dbReference>
<dbReference type="PROSITE" id="PS00903">
    <property type="entry name" value="CYT_DCMP_DEAMINASES_1"/>
    <property type="match status" value="1"/>
</dbReference>
<evidence type="ECO:0000256" key="4">
    <source>
        <dbReference type="ARBA" id="ARBA00005259"/>
    </source>
</evidence>
<keyword evidence="14" id="KW-0511">Multifunctional enzyme</keyword>
<dbReference type="InterPro" id="IPR024072">
    <property type="entry name" value="DHFR-like_dom_sf"/>
</dbReference>
<feature type="binding site" evidence="16">
    <location>
        <position position="239"/>
    </location>
    <ligand>
        <name>substrate</name>
    </ligand>
</feature>
<dbReference type="Gene3D" id="3.40.430.10">
    <property type="entry name" value="Dihydrofolate Reductase, subunit A"/>
    <property type="match status" value="1"/>
</dbReference>
<dbReference type="EC" id="1.1.1.193" evidence="7"/>
<dbReference type="PROSITE" id="PS51747">
    <property type="entry name" value="CYT_DCMP_DEAMINASES_2"/>
    <property type="match status" value="1"/>
</dbReference>
<evidence type="ECO:0000313" key="19">
    <source>
        <dbReference type="EMBL" id="EPE02101.1"/>
    </source>
</evidence>
<dbReference type="NCBIfam" id="TIGR00326">
    <property type="entry name" value="eubact_ribD"/>
    <property type="match status" value="1"/>
</dbReference>
<feature type="binding site" evidence="17">
    <location>
        <position position="130"/>
    </location>
    <ligand>
        <name>Zn(2+)</name>
        <dbReference type="ChEBI" id="CHEBI:29105"/>
        <note>catalytic</note>
    </ligand>
</feature>
<feature type="active site" description="Proton donor" evidence="15">
    <location>
        <position position="104"/>
    </location>
</feature>
<dbReference type="Pfam" id="PF01872">
    <property type="entry name" value="RibD_C"/>
    <property type="match status" value="1"/>
</dbReference>
<feature type="binding site" evidence="17">
    <location>
        <position position="102"/>
    </location>
    <ligand>
        <name>Zn(2+)</name>
        <dbReference type="ChEBI" id="CHEBI:29105"/>
        <note>catalytic</note>
    </ligand>
</feature>
<dbReference type="EC" id="3.5.4.26" evidence="6"/>
<dbReference type="GO" id="GO:0008835">
    <property type="term" value="F:diaminohydroxyphosphoribosylaminopyrimidine deaminase activity"/>
    <property type="evidence" value="ECO:0007669"/>
    <property type="project" value="UniProtKB-EC"/>
</dbReference>
<proteinExistence type="inferred from homology"/>
<evidence type="ECO:0000256" key="12">
    <source>
        <dbReference type="ARBA" id="ARBA00022857"/>
    </source>
</evidence>
<evidence type="ECO:0000256" key="13">
    <source>
        <dbReference type="ARBA" id="ARBA00023002"/>
    </source>
</evidence>
<evidence type="ECO:0000256" key="17">
    <source>
        <dbReference type="PIRSR" id="PIRSR006769-3"/>
    </source>
</evidence>
<dbReference type="InterPro" id="IPR002734">
    <property type="entry name" value="RibDG_C"/>
</dbReference>
<evidence type="ECO:0000256" key="5">
    <source>
        <dbReference type="ARBA" id="ARBA00007417"/>
    </source>
</evidence>
<accession>S3BRU2</accession>
<comment type="pathway">
    <text evidence="3">Cofactor biosynthesis; riboflavin biosynthesis; 5-amino-6-(D-ribitylamino)uracil from GTP: step 3/4.</text>
</comment>
<evidence type="ECO:0000256" key="2">
    <source>
        <dbReference type="ARBA" id="ARBA00004882"/>
    </source>
</evidence>
<evidence type="ECO:0000256" key="8">
    <source>
        <dbReference type="ARBA" id="ARBA00019930"/>
    </source>
</evidence>
<dbReference type="eggNOG" id="COG0117">
    <property type="taxonomic scope" value="Bacteria"/>
</dbReference>
<evidence type="ECO:0000256" key="7">
    <source>
        <dbReference type="ARBA" id="ARBA00013173"/>
    </source>
</evidence>
<reference evidence="19 20" key="1">
    <citation type="submission" date="2013-04" db="EMBL/GenBank/DDBJ databases">
        <title>The Genome Sequence of Sutterella wadsworthensis HGA0223.</title>
        <authorList>
            <consortium name="The Broad Institute Genomics Platform"/>
            <person name="Earl A."/>
            <person name="Ward D."/>
            <person name="Feldgarden M."/>
            <person name="Gevers D."/>
            <person name="Schmidt T.M."/>
            <person name="Dover J."/>
            <person name="Dai D."/>
            <person name="Walker B."/>
            <person name="Young S."/>
            <person name="Zeng Q."/>
            <person name="Gargeya S."/>
            <person name="Fitzgerald M."/>
            <person name="Haas B."/>
            <person name="Abouelleil A."/>
            <person name="Allen A.W."/>
            <person name="Alvarado L."/>
            <person name="Arachchi H.M."/>
            <person name="Berlin A.M."/>
            <person name="Chapman S.B."/>
            <person name="Gainer-Dewar J."/>
            <person name="Goldberg J."/>
            <person name="Griggs A."/>
            <person name="Gujja S."/>
            <person name="Hansen M."/>
            <person name="Howarth C."/>
            <person name="Imamovic A."/>
            <person name="Ireland A."/>
            <person name="Larimer J."/>
            <person name="McCowan C."/>
            <person name="Murphy C."/>
            <person name="Pearson M."/>
            <person name="Poon T.W."/>
            <person name="Priest M."/>
            <person name="Roberts A."/>
            <person name="Saif S."/>
            <person name="Shea T."/>
            <person name="Sisk P."/>
            <person name="Sykes S."/>
            <person name="Wortman J."/>
            <person name="Nusbaum C."/>
            <person name="Birren B."/>
        </authorList>
    </citation>
    <scope>NUCLEOTIDE SEQUENCE [LARGE SCALE GENOMIC DNA]</scope>
    <source>
        <strain evidence="19 20">HGA0223</strain>
    </source>
</reference>
<dbReference type="InterPro" id="IPR002125">
    <property type="entry name" value="CMP_dCMP_dom"/>
</dbReference>
<comment type="function">
    <text evidence="1">Converts 2,5-diamino-6-(ribosylamino)-4(3h)-pyrimidinone 5'-phosphate into 5-amino-6-(ribosylamino)-2,4(1h,3h)-pyrimidinedione 5'-phosphate.</text>
</comment>
<feature type="binding site" evidence="17">
    <location>
        <position position="139"/>
    </location>
    <ligand>
        <name>Zn(2+)</name>
        <dbReference type="ChEBI" id="CHEBI:29105"/>
        <note>catalytic</note>
    </ligand>
</feature>
<comment type="caution">
    <text evidence="19">The sequence shown here is derived from an EMBL/GenBank/DDBJ whole genome shotgun (WGS) entry which is preliminary data.</text>
</comment>
<evidence type="ECO:0000259" key="18">
    <source>
        <dbReference type="PROSITE" id="PS51747"/>
    </source>
</evidence>
<feature type="binding site" evidence="16">
    <location>
        <position position="262"/>
    </location>
    <ligand>
        <name>substrate</name>
    </ligand>
</feature>
<feature type="binding site" evidence="16">
    <location>
        <position position="223"/>
    </location>
    <ligand>
        <name>substrate</name>
    </ligand>
</feature>
<evidence type="ECO:0000256" key="6">
    <source>
        <dbReference type="ARBA" id="ARBA00012766"/>
    </source>
</evidence>
<feature type="binding site" evidence="16">
    <location>
        <position position="225"/>
    </location>
    <ligand>
        <name>NADP(+)</name>
        <dbReference type="ChEBI" id="CHEBI:58349"/>
    </ligand>
</feature>
<gene>
    <name evidence="19" type="ORF">HMPREF1476_00035</name>
</gene>
<comment type="similarity">
    <text evidence="5">In the C-terminal section; belongs to the HTP reductase family.</text>
</comment>
<dbReference type="InterPro" id="IPR050765">
    <property type="entry name" value="Riboflavin_Biosynth_HTPR"/>
</dbReference>
<organism evidence="19 20">
    <name type="scientific">Sutterella wadsworthensis HGA0223</name>
    <dbReference type="NCBI Taxonomy" id="1203554"/>
    <lineage>
        <taxon>Bacteria</taxon>
        <taxon>Pseudomonadati</taxon>
        <taxon>Pseudomonadota</taxon>
        <taxon>Betaproteobacteria</taxon>
        <taxon>Burkholderiales</taxon>
        <taxon>Sutterellaceae</taxon>
        <taxon>Sutterella</taxon>
    </lineage>
</organism>
<evidence type="ECO:0000256" key="1">
    <source>
        <dbReference type="ARBA" id="ARBA00002151"/>
    </source>
</evidence>
<name>S3BRU2_9BURK</name>
<dbReference type="Proteomes" id="UP000014400">
    <property type="component" value="Unassembled WGS sequence"/>
</dbReference>
<dbReference type="InterPro" id="IPR011549">
    <property type="entry name" value="RibD_C"/>
</dbReference>
<comment type="cofactor">
    <cofactor evidence="17">
        <name>Zn(2+)</name>
        <dbReference type="ChEBI" id="CHEBI:29105"/>
    </cofactor>
    <text evidence="17">Binds 1 zinc ion.</text>
</comment>
<dbReference type="InterPro" id="IPR016193">
    <property type="entry name" value="Cytidine_deaminase-like"/>
</dbReference>
<feature type="domain" description="CMP/dCMP-type deaminase" evidence="18">
    <location>
        <begin position="53"/>
        <end position="178"/>
    </location>
</feature>
<dbReference type="PATRIC" id="fig|1203554.3.peg.23"/>
<dbReference type="STRING" id="1203554.HMPREF1476_00035"/>
<feature type="binding site" evidence="16">
    <location>
        <position position="251"/>
    </location>
    <ligand>
        <name>NADP(+)</name>
        <dbReference type="ChEBI" id="CHEBI:58349"/>
    </ligand>
</feature>
<evidence type="ECO:0000256" key="15">
    <source>
        <dbReference type="PIRSR" id="PIRSR006769-1"/>
    </source>
</evidence>
<evidence type="ECO:0000256" key="9">
    <source>
        <dbReference type="ARBA" id="ARBA00022619"/>
    </source>
</evidence>
<keyword evidence="13" id="KW-0560">Oxidoreductase</keyword>
<feature type="binding site" evidence="16">
    <location>
        <position position="255"/>
    </location>
    <ligand>
        <name>NADP(+)</name>
        <dbReference type="ChEBI" id="CHEBI:58349"/>
    </ligand>
</feature>
<dbReference type="RefSeq" id="WP_016473527.1">
    <property type="nucleotide sequence ID" value="NZ_KE150480.1"/>
</dbReference>
<dbReference type="eggNOG" id="COG1985">
    <property type="taxonomic scope" value="Bacteria"/>
</dbReference>
<feature type="binding site" evidence="16">
    <location>
        <begin position="351"/>
        <end position="357"/>
    </location>
    <ligand>
        <name>NADP(+)</name>
        <dbReference type="ChEBI" id="CHEBI:58349"/>
    </ligand>
</feature>
<dbReference type="PIRSF" id="PIRSF006769">
    <property type="entry name" value="RibD"/>
    <property type="match status" value="1"/>
</dbReference>
<dbReference type="InterPro" id="IPR004794">
    <property type="entry name" value="Eubact_RibD"/>
</dbReference>
<dbReference type="Gene3D" id="3.40.140.10">
    <property type="entry name" value="Cytidine Deaminase, domain 2"/>
    <property type="match status" value="1"/>
</dbReference>
<dbReference type="GO" id="GO:0050661">
    <property type="term" value="F:NADP binding"/>
    <property type="evidence" value="ECO:0007669"/>
    <property type="project" value="InterPro"/>
</dbReference>
<dbReference type="PANTHER" id="PTHR38011">
    <property type="entry name" value="DIHYDROFOLATE REDUCTASE FAMILY PROTEIN (AFU_ORTHOLOGUE AFUA_8G06820)"/>
    <property type="match status" value="1"/>
</dbReference>
<dbReference type="AlphaFoldDB" id="S3BRU2"/>
<feature type="binding site" evidence="16">
    <location>
        <position position="349"/>
    </location>
    <ligand>
        <name>substrate</name>
    </ligand>
</feature>
<dbReference type="Pfam" id="PF00383">
    <property type="entry name" value="dCMP_cyt_deam_1"/>
    <property type="match status" value="1"/>
</dbReference>
<keyword evidence="20" id="KW-1185">Reference proteome</keyword>
<dbReference type="NCBIfam" id="TIGR00227">
    <property type="entry name" value="ribD_Cterm"/>
    <property type="match status" value="1"/>
</dbReference>
<dbReference type="GO" id="GO:0008270">
    <property type="term" value="F:zinc ion binding"/>
    <property type="evidence" value="ECO:0007669"/>
    <property type="project" value="InterPro"/>
</dbReference>
<keyword evidence="10 17" id="KW-0479">Metal-binding</keyword>
<evidence type="ECO:0000256" key="3">
    <source>
        <dbReference type="ARBA" id="ARBA00004910"/>
    </source>
</evidence>
<dbReference type="SUPFAM" id="SSF53597">
    <property type="entry name" value="Dihydrofolate reductase-like"/>
    <property type="match status" value="1"/>
</dbReference>
<protein>
    <recommendedName>
        <fullName evidence="8">Riboflavin biosynthesis protein RibD</fullName>
        <ecNumber evidence="7">1.1.1.193</ecNumber>
        <ecNumber evidence="6">3.5.4.26</ecNumber>
    </recommendedName>
</protein>